<accession>A0A194W6C8</accession>
<dbReference type="OrthoDB" id="3558870at2759"/>
<evidence type="ECO:0000313" key="1">
    <source>
        <dbReference type="EMBL" id="KUI71633.1"/>
    </source>
</evidence>
<name>A0A194W6C8_CYTMA</name>
<dbReference type="AlphaFoldDB" id="A0A194W6C8"/>
<dbReference type="EMBL" id="CM003104">
    <property type="protein sequence ID" value="KUI71633.1"/>
    <property type="molecule type" value="Genomic_DNA"/>
</dbReference>
<evidence type="ECO:0000313" key="2">
    <source>
        <dbReference type="Proteomes" id="UP000078559"/>
    </source>
</evidence>
<reference evidence="1" key="1">
    <citation type="submission" date="2014-12" db="EMBL/GenBank/DDBJ databases">
        <title>Genome Sequence of Valsa Canker Pathogens Uncovers a Specific Adaption of Colonization on Woody Bark.</title>
        <authorList>
            <person name="Yin Z."/>
            <person name="Liu H."/>
            <person name="Gao X."/>
            <person name="Li Z."/>
            <person name="Song N."/>
            <person name="Ke X."/>
            <person name="Dai Q."/>
            <person name="Wu Y."/>
            <person name="Sun Y."/>
            <person name="Xu J.-R."/>
            <person name="Kang Z.K."/>
            <person name="Wang L."/>
            <person name="Huang L."/>
        </authorList>
    </citation>
    <scope>NUCLEOTIDE SEQUENCE [LARGE SCALE GENOMIC DNA]</scope>
    <source>
        <strain evidence="1">03-8</strain>
    </source>
</reference>
<dbReference type="Proteomes" id="UP000078559">
    <property type="component" value="Chromosome 7"/>
</dbReference>
<sequence length="80" mass="8973">MDCDLHHQGRCAQVSPATWTQPSTPSNFIKTVVICDVCKHKTRTITCSVEQATRTVSTETGSLLHQLGQPPRLRLRLEEE</sequence>
<gene>
    <name evidence="1" type="ORF">VM1G_11777</name>
</gene>
<organism evidence="1 2">
    <name type="scientific">Cytospora mali</name>
    <name type="common">Apple Valsa canker fungus</name>
    <name type="synonym">Valsa mali</name>
    <dbReference type="NCBI Taxonomy" id="578113"/>
    <lineage>
        <taxon>Eukaryota</taxon>
        <taxon>Fungi</taxon>
        <taxon>Dikarya</taxon>
        <taxon>Ascomycota</taxon>
        <taxon>Pezizomycotina</taxon>
        <taxon>Sordariomycetes</taxon>
        <taxon>Sordariomycetidae</taxon>
        <taxon>Diaporthales</taxon>
        <taxon>Cytosporaceae</taxon>
        <taxon>Cytospora</taxon>
    </lineage>
</organism>
<keyword evidence="2" id="KW-1185">Reference proteome</keyword>
<proteinExistence type="predicted"/>
<protein>
    <submittedName>
        <fullName evidence="1">Uncharacterized protein</fullName>
    </submittedName>
</protein>